<comment type="caution">
    <text evidence="1">The sequence shown here is derived from an EMBL/GenBank/DDBJ whole genome shotgun (WGS) entry which is preliminary data.</text>
</comment>
<organism evidence="1">
    <name type="scientific">bioreactor metagenome</name>
    <dbReference type="NCBI Taxonomy" id="1076179"/>
    <lineage>
        <taxon>unclassified sequences</taxon>
        <taxon>metagenomes</taxon>
        <taxon>ecological metagenomes</taxon>
    </lineage>
</organism>
<dbReference type="EMBL" id="VSSQ01071630">
    <property type="protein sequence ID" value="MPN23190.1"/>
    <property type="molecule type" value="Genomic_DNA"/>
</dbReference>
<sequence length="90" mass="10258">MSFGCLIIQVGVEVEIRFGVTLHIGLIGSEFRLISPLRGYHYGKREFGFVTGMYHKAVSYPVYLQRDSHLKIKRFFIVGHNGKLIDDITA</sequence>
<gene>
    <name evidence="1" type="ORF">SDC9_170578</name>
</gene>
<proteinExistence type="predicted"/>
<name>A0A645GAX7_9ZZZZ</name>
<accession>A0A645GAX7</accession>
<reference evidence="1" key="1">
    <citation type="submission" date="2019-08" db="EMBL/GenBank/DDBJ databases">
        <authorList>
            <person name="Kucharzyk K."/>
            <person name="Murdoch R.W."/>
            <person name="Higgins S."/>
            <person name="Loffler F."/>
        </authorList>
    </citation>
    <scope>NUCLEOTIDE SEQUENCE</scope>
</reference>
<protein>
    <submittedName>
        <fullName evidence="1">Uncharacterized protein</fullName>
    </submittedName>
</protein>
<evidence type="ECO:0000313" key="1">
    <source>
        <dbReference type="EMBL" id="MPN23190.1"/>
    </source>
</evidence>
<dbReference type="AlphaFoldDB" id="A0A645GAX7"/>